<proteinExistence type="predicted"/>
<gene>
    <name evidence="1" type="ORF">KTH90_10945</name>
</gene>
<keyword evidence="2" id="KW-1185">Reference proteome</keyword>
<evidence type="ECO:0000313" key="1">
    <source>
        <dbReference type="EMBL" id="MBU9726530.1"/>
    </source>
</evidence>
<reference evidence="1 2" key="1">
    <citation type="submission" date="2021-06" db="EMBL/GenBank/DDBJ databases">
        <title>Description of novel taxa of the family Lachnospiraceae.</title>
        <authorList>
            <person name="Chaplin A.V."/>
            <person name="Sokolova S.R."/>
            <person name="Pikina A.P."/>
            <person name="Korzhanova M."/>
            <person name="Belova V."/>
            <person name="Korostin D."/>
            <person name="Efimov B.A."/>
        </authorList>
    </citation>
    <scope>NUCLEOTIDE SEQUENCE [LARGE SCALE GENOMIC DNA]</scope>
    <source>
        <strain evidence="1 2">ASD4241</strain>
    </source>
</reference>
<organism evidence="1 2">
    <name type="scientific">Diplocloster modestus</name>
    <dbReference type="NCBI Taxonomy" id="2850322"/>
    <lineage>
        <taxon>Bacteria</taxon>
        <taxon>Bacillati</taxon>
        <taxon>Bacillota</taxon>
        <taxon>Clostridia</taxon>
        <taxon>Lachnospirales</taxon>
        <taxon>Lachnospiraceae</taxon>
        <taxon>Diplocloster</taxon>
    </lineage>
</organism>
<comment type="caution">
    <text evidence="1">The sequence shown here is derived from an EMBL/GenBank/DDBJ whole genome shotgun (WGS) entry which is preliminary data.</text>
</comment>
<accession>A0ABS6K7M8</accession>
<protein>
    <submittedName>
        <fullName evidence="1">Uncharacterized protein</fullName>
    </submittedName>
</protein>
<name>A0ABS6K7M8_9FIRM</name>
<dbReference type="EMBL" id="JAHQCX010000006">
    <property type="protein sequence ID" value="MBU9726530.1"/>
    <property type="molecule type" value="Genomic_DNA"/>
</dbReference>
<evidence type="ECO:0000313" key="2">
    <source>
        <dbReference type="Proteomes" id="UP001314681"/>
    </source>
</evidence>
<dbReference type="Proteomes" id="UP001314681">
    <property type="component" value="Unassembled WGS sequence"/>
</dbReference>
<sequence length="65" mass="7342">MDPSEITSKGGEKGTFIVHVQYRQNATWQGEVVWAEKKITKSFRSALELLKLMDSALEQAETEEA</sequence>